<sequence>MLLVRRRISAVATVGLLMSACTPAVEKEQPLPPASGAGLVFPLSAEEEGRSGWADLSCVVAVDGTTRNCVVEKASASDFAAASLNYLQHAHYIPARRAGVAVEAPHHTVHFTFTMPTDWTILVVTCDVQATGTVRNCWPRHPLAADTWQALRPVLEGVVAVPRTVDGHAVDDPDRPVRLLLAIDTTSGNPTTLTGDFSGSLILRCSKAPAPLRLATAHCTAGNDSAAAPGAGQYKANFAIRGLAPQATGDFSE</sequence>
<feature type="domain" description="TonB C-terminal" evidence="2">
    <location>
        <begin position="39"/>
        <end position="114"/>
    </location>
</feature>
<name>A0ABT1WA74_9PROT</name>
<dbReference type="Gene3D" id="3.30.1150.10">
    <property type="match status" value="1"/>
</dbReference>
<feature type="signal peptide" evidence="1">
    <location>
        <begin position="1"/>
        <end position="24"/>
    </location>
</feature>
<feature type="chain" id="PRO_5047215012" evidence="1">
    <location>
        <begin position="25"/>
        <end position="253"/>
    </location>
</feature>
<dbReference type="Proteomes" id="UP001524587">
    <property type="component" value="Unassembled WGS sequence"/>
</dbReference>
<proteinExistence type="predicted"/>
<reference evidence="3 4" key="1">
    <citation type="submission" date="2022-06" db="EMBL/GenBank/DDBJ databases">
        <title>Endosaccharibacter gen. nov., sp. nov., endophytic bacteria isolated from sugarcane.</title>
        <authorList>
            <person name="Pitiwittayakul N."/>
            <person name="Yukphan P."/>
            <person name="Charoenyingcharoen P."/>
            <person name="Tanasupawat S."/>
        </authorList>
    </citation>
    <scope>NUCLEOTIDE SEQUENCE [LARGE SCALE GENOMIC DNA]</scope>
    <source>
        <strain evidence="3 4">KSS8</strain>
    </source>
</reference>
<accession>A0ABT1WA74</accession>
<protein>
    <submittedName>
        <fullName evidence="3">Energy transducer TonB</fullName>
    </submittedName>
</protein>
<evidence type="ECO:0000313" key="4">
    <source>
        <dbReference type="Proteomes" id="UP001524587"/>
    </source>
</evidence>
<dbReference type="EMBL" id="JAMSKV010000010">
    <property type="protein sequence ID" value="MCQ8279152.1"/>
    <property type="molecule type" value="Genomic_DNA"/>
</dbReference>
<evidence type="ECO:0000313" key="3">
    <source>
        <dbReference type="EMBL" id="MCQ8279152.1"/>
    </source>
</evidence>
<evidence type="ECO:0000259" key="2">
    <source>
        <dbReference type="Pfam" id="PF03544"/>
    </source>
</evidence>
<gene>
    <name evidence="3" type="ORF">NFI95_11930</name>
</gene>
<keyword evidence="4" id="KW-1185">Reference proteome</keyword>
<dbReference type="RefSeq" id="WP_422864640.1">
    <property type="nucleotide sequence ID" value="NZ_JAMSKV010000010.1"/>
</dbReference>
<evidence type="ECO:0000256" key="1">
    <source>
        <dbReference type="SAM" id="SignalP"/>
    </source>
</evidence>
<keyword evidence="1" id="KW-0732">Signal</keyword>
<dbReference type="Pfam" id="PF03544">
    <property type="entry name" value="TonB_C"/>
    <property type="match status" value="1"/>
</dbReference>
<dbReference type="SUPFAM" id="SSF74653">
    <property type="entry name" value="TolA/TonB C-terminal domain"/>
    <property type="match status" value="1"/>
</dbReference>
<organism evidence="3 4">
    <name type="scientific">Endosaccharibacter trunci</name>
    <dbReference type="NCBI Taxonomy" id="2812733"/>
    <lineage>
        <taxon>Bacteria</taxon>
        <taxon>Pseudomonadati</taxon>
        <taxon>Pseudomonadota</taxon>
        <taxon>Alphaproteobacteria</taxon>
        <taxon>Acetobacterales</taxon>
        <taxon>Acetobacteraceae</taxon>
        <taxon>Endosaccharibacter</taxon>
    </lineage>
</organism>
<dbReference type="InterPro" id="IPR037682">
    <property type="entry name" value="TonB_C"/>
</dbReference>
<dbReference type="PROSITE" id="PS51257">
    <property type="entry name" value="PROKAR_LIPOPROTEIN"/>
    <property type="match status" value="1"/>
</dbReference>
<comment type="caution">
    <text evidence="3">The sequence shown here is derived from an EMBL/GenBank/DDBJ whole genome shotgun (WGS) entry which is preliminary data.</text>
</comment>